<evidence type="ECO:0008006" key="6">
    <source>
        <dbReference type="Google" id="ProtNLM"/>
    </source>
</evidence>
<accession>A0AAD8S8T3</accession>
<dbReference type="Pfam" id="PF13952">
    <property type="entry name" value="DUF4216"/>
    <property type="match status" value="1"/>
</dbReference>
<feature type="region of interest" description="Disordered" evidence="1">
    <location>
        <begin position="1320"/>
        <end position="1352"/>
    </location>
</feature>
<feature type="domain" description="DUF4216" evidence="2">
    <location>
        <begin position="818"/>
        <end position="888"/>
    </location>
</feature>
<reference evidence="4" key="1">
    <citation type="submission" date="2023-07" db="EMBL/GenBank/DDBJ databases">
        <title>A chromosome-level genome assembly of Lolium multiflorum.</title>
        <authorList>
            <person name="Chen Y."/>
            <person name="Copetti D."/>
            <person name="Kolliker R."/>
            <person name="Studer B."/>
        </authorList>
    </citation>
    <scope>NUCLEOTIDE SEQUENCE</scope>
    <source>
        <strain evidence="4">02402/16</strain>
        <tissue evidence="4">Leaf</tissue>
    </source>
</reference>
<feature type="compositionally biased region" description="Basic and acidic residues" evidence="1">
    <location>
        <begin position="984"/>
        <end position="996"/>
    </location>
</feature>
<protein>
    <recommendedName>
        <fullName evidence="6">Transposon protein</fullName>
    </recommendedName>
</protein>
<dbReference type="PANTHER" id="PTHR48258">
    <property type="entry name" value="DUF4218 DOMAIN-CONTAINING PROTEIN-RELATED"/>
    <property type="match status" value="1"/>
</dbReference>
<evidence type="ECO:0000313" key="5">
    <source>
        <dbReference type="Proteomes" id="UP001231189"/>
    </source>
</evidence>
<evidence type="ECO:0000259" key="3">
    <source>
        <dbReference type="Pfam" id="PF13960"/>
    </source>
</evidence>
<dbReference type="InterPro" id="IPR004242">
    <property type="entry name" value="Transposase_21"/>
</dbReference>
<evidence type="ECO:0000256" key="1">
    <source>
        <dbReference type="SAM" id="MobiDB-lite"/>
    </source>
</evidence>
<feature type="compositionally biased region" description="Basic residues" evidence="1">
    <location>
        <begin position="1423"/>
        <end position="1433"/>
    </location>
</feature>
<sequence>MFKHLLQYGYMPRYVTQIDFDEHERDRGEVMRQRLNGNEYDGVRDFLDDLVDAHMPESPPSREEPPEEEPPEPEEPEPAAKAFYDMIAAAKTPLYDGTEISQLDAISQCLADKTRYNTTRDGFEASLKTTGNMLPKGHCLPKSLHETRQLMSALNMDYQRIDCCPKGCVLFWKQFVEDKYCPICKASRYEEVTGKDGQVRQSKIAKSILRYLPFIKRIQRLYLTEETAKQMTWHKMGTRIKDNQSRTKMGHPSDGNAWKNFDRKYPQRAADARNVRIAIATDGFNPYGPDYPGKNLSVYMQPIVDDLNHSWHHGTLTYDRASKTNFYMKVWLQYTMHDMPGYALTCGWCTAVPQTEASVQRRQKNFKKGKVVHEVTEVPKFDGIAVDAELRALVPAASESGHQFEGYGVTHNWTHEAALTKLEYYKDLELPHNIDVMHTVKNVAESLFHTCLNIPGKSKDNVKARVDVEKLCDRKKLHMQRPTGRRKNWFKPHADFCLDSIQKKEAFKWLKYVVMFPDGYCSNMSKGVNLSTGKVTGLKSHDYHIWIERLMPVMLRGYLPEKIWRVLAELSHFFRTLCAKQICPKVIEKLQVQVPELLCNLEMIFPPGFFTPMAHLIVHLANEALLGGPVQFRWQFCIEREFKYIRKITGNKAKIEACIAEATCLREMADAATTYYPDEVPTLHNPVSRYNVDVPMNDPKLQLFQCPGGKAGKGQKYRLEREEKDCIMLYVLMNMKEVGADANVEMTDELRCVSQGCNRDVMKYEKYDVNGFRFHTETHQKGRANPKTINTGVFTRGSDTFDYYGRLENVYELTFNRTNKQLNLVVFKCHWFDPRGGQRVTKSIGLVEVKPSTTYTGADVYIVAHQAKQVYYLPYPCQKAALNGWEVVFQVSPHGNLPIPSEDDYNNIDPVTYEGIFYQEEEDFGHFELECVLEEDLGNENDAEPRGESVVDLKDIDMLEKLQVEDDSDDEPPPIYQAPTYYSKDSDSDSDKEKENEIVNEIDDGCNWTFPPGVKGRQPSSMIGALLRKFWPGKYYPLGTVPAGEKKLATTWTDYESAPGVGFPTAAEAVMTKFWCFYRVAPEVEETAVNMTLRATCERLTPQVWYNQRITSAGHFWAQRGERVQKPDIVGKNAKAEYEMTVEDYMSVIPDWAEPHAEAWEEMVRTRWLKMDEDFAAVARRNAENRGDGGTHCGGNLSYERYKGKTPQPSLPEYFGTYAEDVDNYCAMVRHRHPEVDDPMSAEVDEESLVLSSGGLPHGRLAMMNKAVKHTLTTTFTRLKAGLTKDSPLSRLVAGLGNPHTTLTSRRPTWPLIKNIRERDVPEGGGRDMTPVHHGGPSPGATPAKNAKNVPNGTLYADGFPLGVAPRITQGAPRVQKWTKWSSLRRRGGPRGSGRRPGTPRPRHASKYADGEALGVSAPGSPRPRHVWRYADG</sequence>
<name>A0AAD8S8T3_LOLMU</name>
<organism evidence="4 5">
    <name type="scientific">Lolium multiflorum</name>
    <name type="common">Italian ryegrass</name>
    <name type="synonym">Lolium perenne subsp. multiflorum</name>
    <dbReference type="NCBI Taxonomy" id="4521"/>
    <lineage>
        <taxon>Eukaryota</taxon>
        <taxon>Viridiplantae</taxon>
        <taxon>Streptophyta</taxon>
        <taxon>Embryophyta</taxon>
        <taxon>Tracheophyta</taxon>
        <taxon>Spermatophyta</taxon>
        <taxon>Magnoliopsida</taxon>
        <taxon>Liliopsida</taxon>
        <taxon>Poales</taxon>
        <taxon>Poaceae</taxon>
        <taxon>BOP clade</taxon>
        <taxon>Pooideae</taxon>
        <taxon>Poodae</taxon>
        <taxon>Poeae</taxon>
        <taxon>Poeae Chloroplast Group 2 (Poeae type)</taxon>
        <taxon>Loliodinae</taxon>
        <taxon>Loliinae</taxon>
        <taxon>Lolium</taxon>
    </lineage>
</organism>
<proteinExistence type="predicted"/>
<evidence type="ECO:0000313" key="4">
    <source>
        <dbReference type="EMBL" id="KAK1646888.1"/>
    </source>
</evidence>
<dbReference type="EMBL" id="JAUUTY010000004">
    <property type="protein sequence ID" value="KAK1646888.1"/>
    <property type="molecule type" value="Genomic_DNA"/>
</dbReference>
<keyword evidence="5" id="KW-1185">Reference proteome</keyword>
<dbReference type="InterPro" id="IPR025452">
    <property type="entry name" value="DUF4218"/>
</dbReference>
<gene>
    <name evidence="4" type="ORF">QYE76_064693</name>
</gene>
<dbReference type="Proteomes" id="UP001231189">
    <property type="component" value="Unassembled WGS sequence"/>
</dbReference>
<feature type="region of interest" description="Disordered" evidence="1">
    <location>
        <begin position="963"/>
        <end position="996"/>
    </location>
</feature>
<feature type="region of interest" description="Disordered" evidence="1">
    <location>
        <begin position="52"/>
        <end position="77"/>
    </location>
</feature>
<feature type="region of interest" description="Disordered" evidence="1">
    <location>
        <begin position="1367"/>
        <end position="1433"/>
    </location>
</feature>
<dbReference type="Pfam" id="PF13960">
    <property type="entry name" value="DUF4218"/>
    <property type="match status" value="1"/>
</dbReference>
<dbReference type="InterPro" id="IPR025312">
    <property type="entry name" value="DUF4216"/>
</dbReference>
<comment type="caution">
    <text evidence="4">The sequence shown here is derived from an EMBL/GenBank/DDBJ whole genome shotgun (WGS) entry which is preliminary data.</text>
</comment>
<dbReference type="PANTHER" id="PTHR48258:SF3">
    <property type="entry name" value="FK506-BINDING PROTEIN 4-LIKE ISOFORM X1"/>
    <property type="match status" value="1"/>
</dbReference>
<feature type="domain" description="DUF4218" evidence="3">
    <location>
        <begin position="577"/>
        <end position="689"/>
    </location>
</feature>
<feature type="compositionally biased region" description="Basic and acidic residues" evidence="1">
    <location>
        <begin position="52"/>
        <end position="64"/>
    </location>
</feature>
<dbReference type="Pfam" id="PF02992">
    <property type="entry name" value="Transposase_21"/>
    <property type="match status" value="1"/>
</dbReference>
<evidence type="ECO:0000259" key="2">
    <source>
        <dbReference type="Pfam" id="PF13952"/>
    </source>
</evidence>
<feature type="compositionally biased region" description="Acidic residues" evidence="1">
    <location>
        <begin position="65"/>
        <end position="77"/>
    </location>
</feature>